<feature type="compositionally biased region" description="Basic and acidic residues" evidence="1">
    <location>
        <begin position="10"/>
        <end position="40"/>
    </location>
</feature>
<proteinExistence type="predicted"/>
<dbReference type="KEGG" id="ssl:SS1G_13201"/>
<sequence length="60" mass="7212">MHGMSRNRQSVKEDKKGRKEEEEKEKRERDSARDRERERECVCVCVRESCLRGSLREVDS</sequence>
<dbReference type="EMBL" id="CH476644">
    <property type="protein sequence ID" value="EDN98343.1"/>
    <property type="molecule type" value="Genomic_DNA"/>
</dbReference>
<name>A7F6H2_SCLS1</name>
<feature type="region of interest" description="Disordered" evidence="1">
    <location>
        <begin position="1"/>
        <end position="40"/>
    </location>
</feature>
<accession>A7F6H2</accession>
<keyword evidence="3" id="KW-1185">Reference proteome</keyword>
<evidence type="ECO:0000313" key="2">
    <source>
        <dbReference type="EMBL" id="EDN98343.1"/>
    </source>
</evidence>
<protein>
    <submittedName>
        <fullName evidence="2">Uncharacterized protein</fullName>
    </submittedName>
</protein>
<dbReference type="AlphaFoldDB" id="A7F6H2"/>
<dbReference type="InParanoid" id="A7F6H2"/>
<evidence type="ECO:0000313" key="3">
    <source>
        <dbReference type="Proteomes" id="UP000001312"/>
    </source>
</evidence>
<dbReference type="GeneID" id="5481858"/>
<gene>
    <name evidence="2" type="ORF">SS1G_13201</name>
</gene>
<dbReference type="RefSeq" id="XP_001585685.1">
    <property type="nucleotide sequence ID" value="XM_001585635.1"/>
</dbReference>
<organism evidence="2 3">
    <name type="scientific">Sclerotinia sclerotiorum (strain ATCC 18683 / 1980 / Ss-1)</name>
    <name type="common">White mold</name>
    <name type="synonym">Whetzelinia sclerotiorum</name>
    <dbReference type="NCBI Taxonomy" id="665079"/>
    <lineage>
        <taxon>Eukaryota</taxon>
        <taxon>Fungi</taxon>
        <taxon>Dikarya</taxon>
        <taxon>Ascomycota</taxon>
        <taxon>Pezizomycotina</taxon>
        <taxon>Leotiomycetes</taxon>
        <taxon>Helotiales</taxon>
        <taxon>Sclerotiniaceae</taxon>
        <taxon>Sclerotinia</taxon>
    </lineage>
</organism>
<dbReference type="Proteomes" id="UP000001312">
    <property type="component" value="Unassembled WGS sequence"/>
</dbReference>
<evidence type="ECO:0000256" key="1">
    <source>
        <dbReference type="SAM" id="MobiDB-lite"/>
    </source>
</evidence>
<reference evidence="3" key="1">
    <citation type="journal article" date="2011" name="PLoS Genet.">
        <title>Genomic analysis of the necrotrophic fungal pathogens Sclerotinia sclerotiorum and Botrytis cinerea.</title>
        <authorList>
            <person name="Amselem J."/>
            <person name="Cuomo C.A."/>
            <person name="van Kan J.A."/>
            <person name="Viaud M."/>
            <person name="Benito E.P."/>
            <person name="Couloux A."/>
            <person name="Coutinho P.M."/>
            <person name="de Vries R.P."/>
            <person name="Dyer P.S."/>
            <person name="Fillinger S."/>
            <person name="Fournier E."/>
            <person name="Gout L."/>
            <person name="Hahn M."/>
            <person name="Kohn L."/>
            <person name="Lapalu N."/>
            <person name="Plummer K.M."/>
            <person name="Pradier J.M."/>
            <person name="Quevillon E."/>
            <person name="Sharon A."/>
            <person name="Simon A."/>
            <person name="ten Have A."/>
            <person name="Tudzynski B."/>
            <person name="Tudzynski P."/>
            <person name="Wincker P."/>
            <person name="Andrew M."/>
            <person name="Anthouard V."/>
            <person name="Beever R.E."/>
            <person name="Beffa R."/>
            <person name="Benoit I."/>
            <person name="Bouzid O."/>
            <person name="Brault B."/>
            <person name="Chen Z."/>
            <person name="Choquer M."/>
            <person name="Collemare J."/>
            <person name="Cotton P."/>
            <person name="Danchin E.G."/>
            <person name="Da Silva C."/>
            <person name="Gautier A."/>
            <person name="Giraud C."/>
            <person name="Giraud T."/>
            <person name="Gonzalez C."/>
            <person name="Grossetete S."/>
            <person name="Guldener U."/>
            <person name="Henrissat B."/>
            <person name="Howlett B.J."/>
            <person name="Kodira C."/>
            <person name="Kretschmer M."/>
            <person name="Lappartient A."/>
            <person name="Leroch M."/>
            <person name="Levis C."/>
            <person name="Mauceli E."/>
            <person name="Neuveglise C."/>
            <person name="Oeser B."/>
            <person name="Pearson M."/>
            <person name="Poulain J."/>
            <person name="Poussereau N."/>
            <person name="Quesneville H."/>
            <person name="Rascle C."/>
            <person name="Schumacher J."/>
            <person name="Segurens B."/>
            <person name="Sexton A."/>
            <person name="Silva E."/>
            <person name="Sirven C."/>
            <person name="Soanes D.M."/>
            <person name="Talbot N.J."/>
            <person name="Templeton M."/>
            <person name="Yandava C."/>
            <person name="Yarden O."/>
            <person name="Zeng Q."/>
            <person name="Rollins J.A."/>
            <person name="Lebrun M.H."/>
            <person name="Dickman M."/>
        </authorList>
    </citation>
    <scope>NUCLEOTIDE SEQUENCE [LARGE SCALE GENOMIC DNA]</scope>
    <source>
        <strain evidence="3">ATCC 18683 / 1980 / Ss-1</strain>
    </source>
</reference>